<dbReference type="Proteomes" id="UP000076871">
    <property type="component" value="Unassembled WGS sequence"/>
</dbReference>
<feature type="region of interest" description="Disordered" evidence="5">
    <location>
        <begin position="28"/>
        <end position="62"/>
    </location>
</feature>
<dbReference type="SUPFAM" id="SSF57850">
    <property type="entry name" value="RING/U-box"/>
    <property type="match status" value="1"/>
</dbReference>
<dbReference type="InterPro" id="IPR017907">
    <property type="entry name" value="Znf_RING_CS"/>
</dbReference>
<dbReference type="PROSITE" id="PS00518">
    <property type="entry name" value="ZF_RING_1"/>
    <property type="match status" value="1"/>
</dbReference>
<protein>
    <recommendedName>
        <fullName evidence="6">RING-type domain-containing protein</fullName>
    </recommendedName>
</protein>
<dbReference type="InterPro" id="IPR013083">
    <property type="entry name" value="Znf_RING/FYVE/PHD"/>
</dbReference>
<dbReference type="OrthoDB" id="6333297at2759"/>
<dbReference type="STRING" id="1314785.A0A165EYH3"/>
<keyword evidence="8" id="KW-1185">Reference proteome</keyword>
<organism evidence="7 8">
    <name type="scientific">Laetiporus sulphureus 93-53</name>
    <dbReference type="NCBI Taxonomy" id="1314785"/>
    <lineage>
        <taxon>Eukaryota</taxon>
        <taxon>Fungi</taxon>
        <taxon>Dikarya</taxon>
        <taxon>Basidiomycota</taxon>
        <taxon>Agaricomycotina</taxon>
        <taxon>Agaricomycetes</taxon>
        <taxon>Polyporales</taxon>
        <taxon>Laetiporus</taxon>
    </lineage>
</organism>
<evidence type="ECO:0000256" key="4">
    <source>
        <dbReference type="PROSITE-ProRule" id="PRU00175"/>
    </source>
</evidence>
<accession>A0A165EYH3</accession>
<feature type="compositionally biased region" description="Polar residues" evidence="5">
    <location>
        <begin position="36"/>
        <end position="57"/>
    </location>
</feature>
<dbReference type="RefSeq" id="XP_040765722.1">
    <property type="nucleotide sequence ID" value="XM_040914873.1"/>
</dbReference>
<dbReference type="InParanoid" id="A0A165EYH3"/>
<sequence length="122" mass="13326">MWSGESVEPPEEPYMFPQPFHTISTAAATEKAASTVNSTQSPLSHVLQSNSSTTPRPESTPLVDSGDLSWHCRSCLKNPCEDPTATMCGHIFCHGCIIKELATHMHCPACKKVMLLRLDVNS</sequence>
<evidence type="ECO:0000256" key="1">
    <source>
        <dbReference type="ARBA" id="ARBA00022723"/>
    </source>
</evidence>
<dbReference type="GO" id="GO:0008270">
    <property type="term" value="F:zinc ion binding"/>
    <property type="evidence" value="ECO:0007669"/>
    <property type="project" value="UniProtKB-KW"/>
</dbReference>
<keyword evidence="3" id="KW-0862">Zinc</keyword>
<dbReference type="InterPro" id="IPR001841">
    <property type="entry name" value="Znf_RING"/>
</dbReference>
<dbReference type="Gene3D" id="3.30.40.10">
    <property type="entry name" value="Zinc/RING finger domain, C3HC4 (zinc finger)"/>
    <property type="match status" value="1"/>
</dbReference>
<gene>
    <name evidence="7" type="ORF">LAESUDRAFT_91137</name>
</gene>
<dbReference type="PROSITE" id="PS50089">
    <property type="entry name" value="ZF_RING_2"/>
    <property type="match status" value="1"/>
</dbReference>
<proteinExistence type="predicted"/>
<evidence type="ECO:0000256" key="5">
    <source>
        <dbReference type="SAM" id="MobiDB-lite"/>
    </source>
</evidence>
<evidence type="ECO:0000313" key="8">
    <source>
        <dbReference type="Proteomes" id="UP000076871"/>
    </source>
</evidence>
<keyword evidence="2 4" id="KW-0863">Zinc-finger</keyword>
<dbReference type="EMBL" id="KV427617">
    <property type="protein sequence ID" value="KZT07982.1"/>
    <property type="molecule type" value="Genomic_DNA"/>
</dbReference>
<name>A0A165EYH3_9APHY</name>
<dbReference type="AlphaFoldDB" id="A0A165EYH3"/>
<evidence type="ECO:0000313" key="7">
    <source>
        <dbReference type="EMBL" id="KZT07982.1"/>
    </source>
</evidence>
<feature type="domain" description="RING-type" evidence="6">
    <location>
        <begin position="72"/>
        <end position="111"/>
    </location>
</feature>
<evidence type="ECO:0000256" key="3">
    <source>
        <dbReference type="ARBA" id="ARBA00022833"/>
    </source>
</evidence>
<reference evidence="7 8" key="1">
    <citation type="journal article" date="2016" name="Mol. Biol. Evol.">
        <title>Comparative Genomics of Early-Diverging Mushroom-Forming Fungi Provides Insights into the Origins of Lignocellulose Decay Capabilities.</title>
        <authorList>
            <person name="Nagy L.G."/>
            <person name="Riley R."/>
            <person name="Tritt A."/>
            <person name="Adam C."/>
            <person name="Daum C."/>
            <person name="Floudas D."/>
            <person name="Sun H."/>
            <person name="Yadav J.S."/>
            <person name="Pangilinan J."/>
            <person name="Larsson K.H."/>
            <person name="Matsuura K."/>
            <person name="Barry K."/>
            <person name="Labutti K."/>
            <person name="Kuo R."/>
            <person name="Ohm R.A."/>
            <person name="Bhattacharya S.S."/>
            <person name="Shirouzu T."/>
            <person name="Yoshinaga Y."/>
            <person name="Martin F.M."/>
            <person name="Grigoriev I.V."/>
            <person name="Hibbett D.S."/>
        </authorList>
    </citation>
    <scope>NUCLEOTIDE SEQUENCE [LARGE SCALE GENOMIC DNA]</scope>
    <source>
        <strain evidence="7 8">93-53</strain>
    </source>
</reference>
<evidence type="ECO:0000259" key="6">
    <source>
        <dbReference type="PROSITE" id="PS50089"/>
    </source>
</evidence>
<dbReference type="GeneID" id="63831900"/>
<evidence type="ECO:0000256" key="2">
    <source>
        <dbReference type="ARBA" id="ARBA00022771"/>
    </source>
</evidence>
<keyword evidence="1" id="KW-0479">Metal-binding</keyword>